<proteinExistence type="predicted"/>
<protein>
    <submittedName>
        <fullName evidence="1">Uncharacterized protein</fullName>
    </submittedName>
</protein>
<sequence length="469" mass="54540">MFLFEEPSDFDEDWYLGNKNNSLGCIPKYYMKFISNFHLLGIQFLFENFMKQRYGAILNQEEDMNMYLQVCMFFRSVKDKISEEKPVLIVSANASVCKWHYHISEVGFKPLIVSSENFDPCEIYLITLELLKSSGILDSLDMFCIVVDELDAIASKLILRKMKGDFKIGLTTRNFYTNPDQKLKWSMLNWANPGCVGKLNDFYRIDRLHSLAFADNYKFWWLRLTWKYCVSFEQPSDEEKEEYQQKLKKWGETHEINAYSIVEDNNLKRKRETKNKKPKKVVQKQEILTDIASISRISANNAPTNYIEGHEESKCAIDEPNLTQGSNSSCFEDKTKTGELFLAETKIEKNGSGEDTEIDDEDFDIFGAFKYSSKKRDKKSLESDDESPIISIINSQREFKSLKAKESSFDVKKLSQSDSDSEFLSDIVKNKDKTKSFRSQQLSFVLDNLSDKEESKMEILMKTAFSRNL</sequence>
<accession>A0ABD2N5W8</accession>
<gene>
    <name evidence="1" type="ORF">HHI36_015501</name>
</gene>
<dbReference type="Proteomes" id="UP001516400">
    <property type="component" value="Unassembled WGS sequence"/>
</dbReference>
<comment type="caution">
    <text evidence="1">The sequence shown here is derived from an EMBL/GenBank/DDBJ whole genome shotgun (WGS) entry which is preliminary data.</text>
</comment>
<reference evidence="1 2" key="1">
    <citation type="journal article" date="2021" name="BMC Biol.">
        <title>Horizontally acquired antibacterial genes associated with adaptive radiation of ladybird beetles.</title>
        <authorList>
            <person name="Li H.S."/>
            <person name="Tang X.F."/>
            <person name="Huang Y.H."/>
            <person name="Xu Z.Y."/>
            <person name="Chen M.L."/>
            <person name="Du X.Y."/>
            <person name="Qiu B.Y."/>
            <person name="Chen P.T."/>
            <person name="Zhang W."/>
            <person name="Slipinski A."/>
            <person name="Escalona H.E."/>
            <person name="Waterhouse R.M."/>
            <person name="Zwick A."/>
            <person name="Pang H."/>
        </authorList>
    </citation>
    <scope>NUCLEOTIDE SEQUENCE [LARGE SCALE GENOMIC DNA]</scope>
    <source>
        <strain evidence="1">SYSU2018</strain>
    </source>
</reference>
<dbReference type="EMBL" id="JABFTP020000062">
    <property type="protein sequence ID" value="KAL3274083.1"/>
    <property type="molecule type" value="Genomic_DNA"/>
</dbReference>
<dbReference type="InterPro" id="IPR038718">
    <property type="entry name" value="SNF2-like_sf"/>
</dbReference>
<evidence type="ECO:0000313" key="2">
    <source>
        <dbReference type="Proteomes" id="UP001516400"/>
    </source>
</evidence>
<evidence type="ECO:0000313" key="1">
    <source>
        <dbReference type="EMBL" id="KAL3274083.1"/>
    </source>
</evidence>
<dbReference type="Gene3D" id="3.40.50.10810">
    <property type="entry name" value="Tandem AAA-ATPase domain"/>
    <property type="match status" value="1"/>
</dbReference>
<organism evidence="1 2">
    <name type="scientific">Cryptolaemus montrouzieri</name>
    <dbReference type="NCBI Taxonomy" id="559131"/>
    <lineage>
        <taxon>Eukaryota</taxon>
        <taxon>Metazoa</taxon>
        <taxon>Ecdysozoa</taxon>
        <taxon>Arthropoda</taxon>
        <taxon>Hexapoda</taxon>
        <taxon>Insecta</taxon>
        <taxon>Pterygota</taxon>
        <taxon>Neoptera</taxon>
        <taxon>Endopterygota</taxon>
        <taxon>Coleoptera</taxon>
        <taxon>Polyphaga</taxon>
        <taxon>Cucujiformia</taxon>
        <taxon>Coccinelloidea</taxon>
        <taxon>Coccinellidae</taxon>
        <taxon>Scymninae</taxon>
        <taxon>Scymnini</taxon>
        <taxon>Cryptolaemus</taxon>
    </lineage>
</organism>
<keyword evidence="2" id="KW-1185">Reference proteome</keyword>
<name>A0ABD2N5W8_9CUCU</name>
<dbReference type="AlphaFoldDB" id="A0ABD2N5W8"/>